<proteinExistence type="predicted"/>
<gene>
    <name evidence="1" type="primary">A09g505530.1_BraROA</name>
    <name evidence="1" type="ORF">IGI04_035198</name>
</gene>
<evidence type="ECO:0000313" key="2">
    <source>
        <dbReference type="Proteomes" id="UP000823674"/>
    </source>
</evidence>
<organism evidence="1 2">
    <name type="scientific">Brassica rapa subsp. trilocularis</name>
    <dbReference type="NCBI Taxonomy" id="1813537"/>
    <lineage>
        <taxon>Eukaryota</taxon>
        <taxon>Viridiplantae</taxon>
        <taxon>Streptophyta</taxon>
        <taxon>Embryophyta</taxon>
        <taxon>Tracheophyta</taxon>
        <taxon>Spermatophyta</taxon>
        <taxon>Magnoliopsida</taxon>
        <taxon>eudicotyledons</taxon>
        <taxon>Gunneridae</taxon>
        <taxon>Pentapetalae</taxon>
        <taxon>rosids</taxon>
        <taxon>malvids</taxon>
        <taxon>Brassicales</taxon>
        <taxon>Brassicaceae</taxon>
        <taxon>Brassiceae</taxon>
        <taxon>Brassica</taxon>
    </lineage>
</organism>
<name>A0ABQ7LE21_BRACM</name>
<dbReference type="EMBL" id="JADBGQ010000008">
    <property type="protein sequence ID" value="KAG5383728.1"/>
    <property type="molecule type" value="Genomic_DNA"/>
</dbReference>
<dbReference type="Gene3D" id="3.30.200.20">
    <property type="entry name" value="Phosphorylase Kinase, domain 1"/>
    <property type="match status" value="1"/>
</dbReference>
<dbReference type="Proteomes" id="UP000823674">
    <property type="component" value="Chromosome A09"/>
</dbReference>
<evidence type="ECO:0008006" key="3">
    <source>
        <dbReference type="Google" id="ProtNLM"/>
    </source>
</evidence>
<accession>A0ABQ7LE21</accession>
<reference evidence="1 2" key="1">
    <citation type="submission" date="2021-03" db="EMBL/GenBank/DDBJ databases">
        <authorList>
            <person name="King G.J."/>
            <person name="Bancroft I."/>
            <person name="Baten A."/>
            <person name="Bloomfield J."/>
            <person name="Borpatragohain P."/>
            <person name="He Z."/>
            <person name="Irish N."/>
            <person name="Irwin J."/>
            <person name="Liu K."/>
            <person name="Mauleon R.P."/>
            <person name="Moore J."/>
            <person name="Morris R."/>
            <person name="Ostergaard L."/>
            <person name="Wang B."/>
            <person name="Wells R."/>
        </authorList>
    </citation>
    <scope>NUCLEOTIDE SEQUENCE [LARGE SCALE GENOMIC DNA]</scope>
    <source>
        <strain evidence="1">R-o-18</strain>
        <tissue evidence="1">Leaf</tissue>
    </source>
</reference>
<comment type="caution">
    <text evidence="1">The sequence shown here is derived from an EMBL/GenBank/DDBJ whole genome shotgun (WGS) entry which is preliminary data.</text>
</comment>
<keyword evidence="2" id="KW-1185">Reference proteome</keyword>
<protein>
    <recommendedName>
        <fullName evidence="3">FAS1 domain-containing protein</fullName>
    </recommendedName>
</protein>
<sequence length="192" mass="21772">MGDEYSHPISGASCRSRRFVWLSSRRQREIGTIRAVVSTTSIFSVQSSSSSAAHKGEREILSKANVKDFTFNDLRLATRKLVPFHLIPSSPRRLRRDLRLLMGTPKRIFIRPFPLPSSAKRIIPNSAVIPECIKSEGGKVGLDKIFDSLRVSLASTNVRREVMILKSLSGHDNLPHLYDTYEDHDDVYRNDH</sequence>
<evidence type="ECO:0000313" key="1">
    <source>
        <dbReference type="EMBL" id="KAG5383728.1"/>
    </source>
</evidence>